<dbReference type="Pfam" id="PF21090">
    <property type="entry name" value="P-loop_SecA"/>
    <property type="match status" value="1"/>
</dbReference>
<evidence type="ECO:0000313" key="10">
    <source>
        <dbReference type="Proteomes" id="UP000245207"/>
    </source>
</evidence>
<dbReference type="InterPro" id="IPR020937">
    <property type="entry name" value="SecA_CS"/>
</dbReference>
<keyword evidence="3" id="KW-0067">ATP-binding</keyword>
<sequence length="106" mass="11872">MVGSVIEEEHAFVNDKQHHGISSKDGRGLQHNWKIQHYWKIKTLNSERYHFYCLLFEFCTITVLNAKPENVEREAEIVAQSGCLGAITIATNMAGRGTDIILGGNA</sequence>
<proteinExistence type="predicted"/>
<dbReference type="PROSITE" id="PS01312">
    <property type="entry name" value="SECA"/>
    <property type="match status" value="1"/>
</dbReference>
<dbReference type="GO" id="GO:0016020">
    <property type="term" value="C:membrane"/>
    <property type="evidence" value="ECO:0007669"/>
    <property type="project" value="InterPro"/>
</dbReference>
<dbReference type="EMBL" id="PKPP01012320">
    <property type="protein sequence ID" value="PWA42581.1"/>
    <property type="molecule type" value="Genomic_DNA"/>
</dbReference>
<dbReference type="InterPro" id="IPR044722">
    <property type="entry name" value="SecA_SF2_C"/>
</dbReference>
<dbReference type="GO" id="GO:0006886">
    <property type="term" value="P:intracellular protein transport"/>
    <property type="evidence" value="ECO:0007669"/>
    <property type="project" value="InterPro"/>
</dbReference>
<keyword evidence="7" id="KW-0472">Membrane</keyword>
<evidence type="ECO:0000256" key="3">
    <source>
        <dbReference type="ARBA" id="ARBA00022840"/>
    </source>
</evidence>
<dbReference type="AlphaFoldDB" id="A0A2U1L0P4"/>
<accession>A0A2U1L0P4</accession>
<evidence type="ECO:0000256" key="7">
    <source>
        <dbReference type="ARBA" id="ARBA00023136"/>
    </source>
</evidence>
<dbReference type="GO" id="GO:0005524">
    <property type="term" value="F:ATP binding"/>
    <property type="evidence" value="ECO:0007669"/>
    <property type="project" value="UniProtKB-KW"/>
</dbReference>
<keyword evidence="5" id="KW-1278">Translocase</keyword>
<evidence type="ECO:0000256" key="2">
    <source>
        <dbReference type="ARBA" id="ARBA00022741"/>
    </source>
</evidence>
<comment type="caution">
    <text evidence="9">The sequence shown here is derived from an EMBL/GenBank/DDBJ whole genome shotgun (WGS) entry which is preliminary data.</text>
</comment>
<dbReference type="OrthoDB" id="1738265at2759"/>
<evidence type="ECO:0000259" key="8">
    <source>
        <dbReference type="PROSITE" id="PS51196"/>
    </source>
</evidence>
<reference evidence="9 10" key="1">
    <citation type="journal article" date="2018" name="Mol. Plant">
        <title>The genome of Artemisia annua provides insight into the evolution of Asteraceae family and artemisinin biosynthesis.</title>
        <authorList>
            <person name="Shen Q."/>
            <person name="Zhang L."/>
            <person name="Liao Z."/>
            <person name="Wang S."/>
            <person name="Yan T."/>
            <person name="Shi P."/>
            <person name="Liu M."/>
            <person name="Fu X."/>
            <person name="Pan Q."/>
            <person name="Wang Y."/>
            <person name="Lv Z."/>
            <person name="Lu X."/>
            <person name="Zhang F."/>
            <person name="Jiang W."/>
            <person name="Ma Y."/>
            <person name="Chen M."/>
            <person name="Hao X."/>
            <person name="Li L."/>
            <person name="Tang Y."/>
            <person name="Lv G."/>
            <person name="Zhou Y."/>
            <person name="Sun X."/>
            <person name="Brodelius P.E."/>
            <person name="Rose J.K.C."/>
            <person name="Tang K."/>
        </authorList>
    </citation>
    <scope>NUCLEOTIDE SEQUENCE [LARGE SCALE GENOMIC DNA]</scope>
    <source>
        <strain evidence="10">cv. Huhao1</strain>
        <tissue evidence="9">Leaf</tissue>
    </source>
</reference>
<dbReference type="SUPFAM" id="SSF52540">
    <property type="entry name" value="P-loop containing nucleoside triphosphate hydrolases"/>
    <property type="match status" value="1"/>
</dbReference>
<keyword evidence="4" id="KW-0653">Protein transport</keyword>
<keyword evidence="1" id="KW-0813">Transport</keyword>
<evidence type="ECO:0000256" key="5">
    <source>
        <dbReference type="ARBA" id="ARBA00022967"/>
    </source>
</evidence>
<dbReference type="Gene3D" id="3.40.50.300">
    <property type="entry name" value="P-loop containing nucleotide triphosphate hydrolases"/>
    <property type="match status" value="1"/>
</dbReference>
<organism evidence="9 10">
    <name type="scientific">Artemisia annua</name>
    <name type="common">Sweet wormwood</name>
    <dbReference type="NCBI Taxonomy" id="35608"/>
    <lineage>
        <taxon>Eukaryota</taxon>
        <taxon>Viridiplantae</taxon>
        <taxon>Streptophyta</taxon>
        <taxon>Embryophyta</taxon>
        <taxon>Tracheophyta</taxon>
        <taxon>Spermatophyta</taxon>
        <taxon>Magnoliopsida</taxon>
        <taxon>eudicotyledons</taxon>
        <taxon>Gunneridae</taxon>
        <taxon>Pentapetalae</taxon>
        <taxon>asterids</taxon>
        <taxon>campanulids</taxon>
        <taxon>Asterales</taxon>
        <taxon>Asteraceae</taxon>
        <taxon>Asteroideae</taxon>
        <taxon>Anthemideae</taxon>
        <taxon>Artemisiinae</taxon>
        <taxon>Artemisia</taxon>
    </lineage>
</organism>
<keyword evidence="2" id="KW-0547">Nucleotide-binding</keyword>
<keyword evidence="6" id="KW-0811">Translocation</keyword>
<dbReference type="Proteomes" id="UP000245207">
    <property type="component" value="Unassembled WGS sequence"/>
</dbReference>
<evidence type="ECO:0000256" key="1">
    <source>
        <dbReference type="ARBA" id="ARBA00022448"/>
    </source>
</evidence>
<dbReference type="PROSITE" id="PS51196">
    <property type="entry name" value="SECA_MOTOR_DEAD"/>
    <property type="match status" value="1"/>
</dbReference>
<evidence type="ECO:0000256" key="4">
    <source>
        <dbReference type="ARBA" id="ARBA00022927"/>
    </source>
</evidence>
<feature type="domain" description="SecA family profile" evidence="8">
    <location>
        <begin position="1"/>
        <end position="106"/>
    </location>
</feature>
<evidence type="ECO:0000313" key="9">
    <source>
        <dbReference type="EMBL" id="PWA42581.1"/>
    </source>
</evidence>
<protein>
    <recommendedName>
        <fullName evidence="8">SecA family profile domain-containing protein</fullName>
    </recommendedName>
</protein>
<dbReference type="PANTHER" id="PTHR30612">
    <property type="entry name" value="SECA INNER MEMBRANE COMPONENT OF SEC PROTEIN SECRETION SYSTEM"/>
    <property type="match status" value="1"/>
</dbReference>
<dbReference type="InterPro" id="IPR000185">
    <property type="entry name" value="SecA"/>
</dbReference>
<dbReference type="GO" id="GO:0006605">
    <property type="term" value="P:protein targeting"/>
    <property type="evidence" value="ECO:0007669"/>
    <property type="project" value="InterPro"/>
</dbReference>
<evidence type="ECO:0000256" key="6">
    <source>
        <dbReference type="ARBA" id="ARBA00023010"/>
    </source>
</evidence>
<keyword evidence="10" id="KW-1185">Reference proteome</keyword>
<dbReference type="InterPro" id="IPR027417">
    <property type="entry name" value="P-loop_NTPase"/>
</dbReference>
<dbReference type="InterPro" id="IPR014018">
    <property type="entry name" value="SecA_motor_DEAD"/>
</dbReference>
<name>A0A2U1L0P4_ARTAN</name>
<gene>
    <name evidence="9" type="ORF">CTI12_AA543370</name>
</gene>
<dbReference type="PANTHER" id="PTHR30612:SF0">
    <property type="entry name" value="CHLOROPLAST PROTEIN-TRANSPORTING ATPASE"/>
    <property type="match status" value="1"/>
</dbReference>
<dbReference type="STRING" id="35608.A0A2U1L0P4"/>